<dbReference type="PANTHER" id="PTHR46623">
    <property type="entry name" value="CARBOXYMETHYLENEBUTENOLIDASE-RELATED"/>
    <property type="match status" value="1"/>
</dbReference>
<dbReference type="EMBL" id="CAFABA010000245">
    <property type="protein sequence ID" value="CAB4836838.1"/>
    <property type="molecule type" value="Genomic_DNA"/>
</dbReference>
<dbReference type="InterPro" id="IPR051049">
    <property type="entry name" value="Dienelactone_hydrolase-like"/>
</dbReference>
<dbReference type="SUPFAM" id="SSF53474">
    <property type="entry name" value="alpha/beta-Hydrolases"/>
    <property type="match status" value="1"/>
</dbReference>
<evidence type="ECO:0000313" key="5">
    <source>
        <dbReference type="EMBL" id="CAB4997855.1"/>
    </source>
</evidence>
<reference evidence="3" key="1">
    <citation type="submission" date="2020-05" db="EMBL/GenBank/DDBJ databases">
        <authorList>
            <person name="Chiriac C."/>
            <person name="Salcher M."/>
            <person name="Ghai R."/>
            <person name="Kavagutti S V."/>
        </authorList>
    </citation>
    <scope>NUCLEOTIDE SEQUENCE</scope>
</reference>
<protein>
    <submittedName>
        <fullName evidence="3">Unannotated protein</fullName>
    </submittedName>
</protein>
<dbReference type="AlphaFoldDB" id="A0A6J7AX35"/>
<dbReference type="GO" id="GO:0016787">
    <property type="term" value="F:hydrolase activity"/>
    <property type="evidence" value="ECO:0007669"/>
    <property type="project" value="InterPro"/>
</dbReference>
<dbReference type="InterPro" id="IPR029058">
    <property type="entry name" value="AB_hydrolase_fold"/>
</dbReference>
<evidence type="ECO:0000259" key="1">
    <source>
        <dbReference type="Pfam" id="PF01738"/>
    </source>
</evidence>
<proteinExistence type="predicted"/>
<dbReference type="EMBL" id="CAFBOS010000081">
    <property type="protein sequence ID" value="CAB4997855.1"/>
    <property type="molecule type" value="Genomic_DNA"/>
</dbReference>
<feature type="domain" description="Dienelactone hydrolase" evidence="1">
    <location>
        <begin position="9"/>
        <end position="203"/>
    </location>
</feature>
<organism evidence="3">
    <name type="scientific">freshwater metagenome</name>
    <dbReference type="NCBI Taxonomy" id="449393"/>
    <lineage>
        <taxon>unclassified sequences</taxon>
        <taxon>metagenomes</taxon>
        <taxon>ecological metagenomes</taxon>
    </lineage>
</organism>
<sequence length="209" mass="22378">MTQIAVPYFCARPRAASSAGVLLFMEGNGMSPQLLRVAQRLAGEGYHVVAPDVFHRFGGSDPERSMAEGHIWKLTDDEVVDDVRECVETLRDFGCTKLGATGFCMGGRLSYLAASRGLVDAAAPFYGVNMSELPAPTCPLAISMGSLDAYVPAADLAALQARHGDDLVVYEGADHGFFRDGSPAYHPDSASRAWARVTHLFATQLQPGI</sequence>
<dbReference type="EMBL" id="CAEZYR010000221">
    <property type="protein sequence ID" value="CAB4775233.1"/>
    <property type="molecule type" value="Genomic_DNA"/>
</dbReference>
<dbReference type="Gene3D" id="3.40.50.1820">
    <property type="entry name" value="alpha/beta hydrolase"/>
    <property type="match status" value="1"/>
</dbReference>
<evidence type="ECO:0000313" key="3">
    <source>
        <dbReference type="EMBL" id="CAB4836838.1"/>
    </source>
</evidence>
<dbReference type="PANTHER" id="PTHR46623:SF6">
    <property type="entry name" value="ALPHA_BETA-HYDROLASES SUPERFAMILY PROTEIN"/>
    <property type="match status" value="1"/>
</dbReference>
<gene>
    <name evidence="2" type="ORF">UFOPK2754_03326</name>
    <name evidence="3" type="ORF">UFOPK3139_03283</name>
    <name evidence="4" type="ORF">UFOPK3543_03398</name>
    <name evidence="5" type="ORF">UFOPK3967_01444</name>
</gene>
<dbReference type="InterPro" id="IPR002925">
    <property type="entry name" value="Dienelactn_hydro"/>
</dbReference>
<dbReference type="EMBL" id="CAFBMH010000268">
    <property type="protein sequence ID" value="CAB4943773.1"/>
    <property type="molecule type" value="Genomic_DNA"/>
</dbReference>
<evidence type="ECO:0000313" key="2">
    <source>
        <dbReference type="EMBL" id="CAB4775233.1"/>
    </source>
</evidence>
<evidence type="ECO:0000313" key="4">
    <source>
        <dbReference type="EMBL" id="CAB4943773.1"/>
    </source>
</evidence>
<dbReference type="Pfam" id="PF01738">
    <property type="entry name" value="DLH"/>
    <property type="match status" value="1"/>
</dbReference>
<accession>A0A6J7AX35</accession>
<name>A0A6J7AX35_9ZZZZ</name>